<organism evidence="1 2">
    <name type="scientific">Roseococcus pinisoli</name>
    <dbReference type="NCBI Taxonomy" id="2835040"/>
    <lineage>
        <taxon>Bacteria</taxon>
        <taxon>Pseudomonadati</taxon>
        <taxon>Pseudomonadota</taxon>
        <taxon>Alphaproteobacteria</taxon>
        <taxon>Acetobacterales</taxon>
        <taxon>Roseomonadaceae</taxon>
        <taxon>Roseococcus</taxon>
    </lineage>
</organism>
<dbReference type="EMBL" id="JAHCDA010000001">
    <property type="protein sequence ID" value="MBS7810425.1"/>
    <property type="molecule type" value="Genomic_DNA"/>
</dbReference>
<gene>
    <name evidence="1" type="ORF">KHU32_05720</name>
</gene>
<dbReference type="Proteomes" id="UP000766336">
    <property type="component" value="Unassembled WGS sequence"/>
</dbReference>
<reference evidence="1 2" key="1">
    <citation type="submission" date="2021-05" db="EMBL/GenBank/DDBJ databases">
        <title>Roseococcus sp. XZZS9, whole genome shotgun sequencing project.</title>
        <authorList>
            <person name="Zhao G."/>
            <person name="Shen L."/>
        </authorList>
    </citation>
    <scope>NUCLEOTIDE SEQUENCE [LARGE SCALE GENOMIC DNA]</scope>
    <source>
        <strain evidence="1 2">XZZS9</strain>
    </source>
</reference>
<evidence type="ECO:0000313" key="2">
    <source>
        <dbReference type="Proteomes" id="UP000766336"/>
    </source>
</evidence>
<accession>A0ABS5QBU1</accession>
<name>A0ABS5QBU1_9PROT</name>
<evidence type="ECO:0008006" key="3">
    <source>
        <dbReference type="Google" id="ProtNLM"/>
    </source>
</evidence>
<evidence type="ECO:0000313" key="1">
    <source>
        <dbReference type="EMBL" id="MBS7810425.1"/>
    </source>
</evidence>
<dbReference type="RefSeq" id="WP_213669045.1">
    <property type="nucleotide sequence ID" value="NZ_JAHCDA010000001.1"/>
</dbReference>
<proteinExistence type="predicted"/>
<keyword evidence="2" id="KW-1185">Reference proteome</keyword>
<sequence length="66" mass="7230">MESILPGGFRADDRQGTGHDKSRFHIVDFLVEVSRPPTVSPLGHIRGFQVDEAGLPWRAAEGTFPA</sequence>
<protein>
    <recommendedName>
        <fullName evidence="3">Transposase</fullName>
    </recommendedName>
</protein>
<comment type="caution">
    <text evidence="1">The sequence shown here is derived from an EMBL/GenBank/DDBJ whole genome shotgun (WGS) entry which is preliminary data.</text>
</comment>